<protein>
    <recommendedName>
        <fullName evidence="2">Transcription elongation factor GreA</fullName>
    </recommendedName>
    <alternativeName>
        <fullName evidence="6">Transcript cleavage factor GreA</fullName>
    </alternativeName>
</protein>
<evidence type="ECO:0000259" key="8">
    <source>
        <dbReference type="Pfam" id="PF03449"/>
    </source>
</evidence>
<evidence type="ECO:0000256" key="5">
    <source>
        <dbReference type="ARBA" id="ARBA00023163"/>
    </source>
</evidence>
<dbReference type="InterPro" id="IPR001437">
    <property type="entry name" value="Tscrpt_elong_fac_GreA/B_C"/>
</dbReference>
<dbReference type="AlphaFoldDB" id="A0A660SB77"/>
<evidence type="ECO:0000259" key="7">
    <source>
        <dbReference type="Pfam" id="PF01272"/>
    </source>
</evidence>
<dbReference type="InterPro" id="IPR022691">
    <property type="entry name" value="Tscrpt_elong_fac_GreA/B_N"/>
</dbReference>
<dbReference type="Gene3D" id="3.10.50.30">
    <property type="entry name" value="Transcription elongation factor, GreA/GreB, C-terminal domain"/>
    <property type="match status" value="1"/>
</dbReference>
<proteinExistence type="inferred from homology"/>
<dbReference type="GO" id="GO:0032784">
    <property type="term" value="P:regulation of DNA-templated transcription elongation"/>
    <property type="evidence" value="ECO:0007669"/>
    <property type="project" value="InterPro"/>
</dbReference>
<comment type="caution">
    <text evidence="9">The sequence shown here is derived from an EMBL/GenBank/DDBJ whole genome shotgun (WGS) entry which is preliminary data.</text>
</comment>
<dbReference type="Gene3D" id="1.10.287.180">
    <property type="entry name" value="Transcription elongation factor, GreA/GreB, N-terminal domain"/>
    <property type="match status" value="1"/>
</dbReference>
<evidence type="ECO:0000256" key="3">
    <source>
        <dbReference type="ARBA" id="ARBA00023015"/>
    </source>
</evidence>
<dbReference type="Pfam" id="PF01272">
    <property type="entry name" value="GreA_GreB"/>
    <property type="match status" value="1"/>
</dbReference>
<dbReference type="InterPro" id="IPR036953">
    <property type="entry name" value="GreA/GreB_C_sf"/>
</dbReference>
<keyword evidence="5" id="KW-0804">Transcription</keyword>
<gene>
    <name evidence="9" type="ORF">DRP44_00520</name>
</gene>
<dbReference type="PANTHER" id="PTHR30437">
    <property type="entry name" value="TRANSCRIPTION ELONGATION FACTOR GREA"/>
    <property type="match status" value="1"/>
</dbReference>
<feature type="domain" description="Transcription elongation factor GreA/GreB N-terminal" evidence="8">
    <location>
        <begin position="660"/>
        <end position="723"/>
    </location>
</feature>
<evidence type="ECO:0000313" key="10">
    <source>
        <dbReference type="Proteomes" id="UP000282321"/>
    </source>
</evidence>
<evidence type="ECO:0000313" key="9">
    <source>
        <dbReference type="EMBL" id="RKX68105.1"/>
    </source>
</evidence>
<organism evidence="9 10">
    <name type="scientific">candidate division TA06 bacterium</name>
    <dbReference type="NCBI Taxonomy" id="2250710"/>
    <lineage>
        <taxon>Bacteria</taxon>
        <taxon>Bacteria division TA06</taxon>
    </lineage>
</organism>
<evidence type="ECO:0000256" key="2">
    <source>
        <dbReference type="ARBA" id="ARBA00013729"/>
    </source>
</evidence>
<dbReference type="GO" id="GO:0070063">
    <property type="term" value="F:RNA polymerase binding"/>
    <property type="evidence" value="ECO:0007669"/>
    <property type="project" value="InterPro"/>
</dbReference>
<dbReference type="Pfam" id="PF03449">
    <property type="entry name" value="GreA_GreB_N"/>
    <property type="match status" value="1"/>
</dbReference>
<sequence length="805" mass="95575">MSKSEEIQELKREKKWDELIDLFKELSDKGKKSTAIIRAYIDACENTRKFDEDYFTYLNYLINKSEKQSPLVKKLMDYYEGKDEIKYKKYYFKYLKSLAHEKSYGKLEENILEALENKKLSNDEIYEIAVIISKKGNKELASSIINLVINDIDMKDEIYYKFLKLLLDTDPNDKNIKMLFIDYYKNIYKEHKNLDKLLKISKLMICDSLKKAVKVFEDLILFDEDEYVYHQNFGTGKIEKVDYIFDDVKIRFKNNTVKKFKRQKLNNIVVHLDKNDYNVYRFDRIDDFKNLIKESPDKAVYVILKKANKKLSQKELKSFFVPYFIDEKDWLNEWKRIKRACEKSPIITKDLSYNYAINKGGGKSIVDEILKITDLKRRLFELEKIQNDLDEEEKKQIESSFKTIPNLRAFFFLKKIFPDKYDLENFLREQVAAKERLNGYMNDIVRAKYIYETFKIAENIWEGFDDYMETSVSQFSPFVQEQYIEYLYKNDKKDLAEKIIKDTLDDIYLHPDLFLIVVKNKLKGAWGGDEEIGIERLFEKLFELYEYISIEANNEQDKEARQLYQQLMQKTRDLIRSNNFAFFKKAVSSIGNENRARMLIRQIDRIENLPVEMQVTLKGMVNEEFPDIEKEKEIEIEKKIDKKKREEGALDTFFTLKSTYNEKVKLRKHILGVEIPENSKRISEAVAMGDLSENAEYKAAKEKQRMLSHKIKVLEDEINNAIVKELDDIKGDFVTFGTEVKLKDKKGEEFVYKVLGPWESNIEKNIISYNSDIGEALEGKKTGEKIKLRDDEYTILSVKKLENYQ</sequence>
<dbReference type="GO" id="GO:0006354">
    <property type="term" value="P:DNA-templated transcription elongation"/>
    <property type="evidence" value="ECO:0007669"/>
    <property type="project" value="TreeGrafter"/>
</dbReference>
<evidence type="ECO:0000256" key="1">
    <source>
        <dbReference type="ARBA" id="ARBA00008213"/>
    </source>
</evidence>
<dbReference type="EMBL" id="QNBC01000003">
    <property type="protein sequence ID" value="RKX68105.1"/>
    <property type="molecule type" value="Genomic_DNA"/>
</dbReference>
<comment type="similarity">
    <text evidence="1">Belongs to the GreA/GreB family.</text>
</comment>
<dbReference type="SUPFAM" id="SSF54534">
    <property type="entry name" value="FKBP-like"/>
    <property type="match status" value="1"/>
</dbReference>
<feature type="domain" description="Transcription elongation factor GreA/GreB C-terminal" evidence="7">
    <location>
        <begin position="732"/>
        <end position="799"/>
    </location>
</feature>
<evidence type="ECO:0000256" key="6">
    <source>
        <dbReference type="ARBA" id="ARBA00030776"/>
    </source>
</evidence>
<keyword evidence="4" id="KW-0238">DNA-binding</keyword>
<dbReference type="FunFam" id="1.10.287.180:FF:000001">
    <property type="entry name" value="Transcription elongation factor GreA"/>
    <property type="match status" value="1"/>
</dbReference>
<evidence type="ECO:0000256" key="4">
    <source>
        <dbReference type="ARBA" id="ARBA00023125"/>
    </source>
</evidence>
<name>A0A660SB77_UNCT6</name>
<dbReference type="GO" id="GO:0003677">
    <property type="term" value="F:DNA binding"/>
    <property type="evidence" value="ECO:0007669"/>
    <property type="project" value="UniProtKB-KW"/>
</dbReference>
<keyword evidence="3" id="KW-0805">Transcription regulation</keyword>
<dbReference type="PANTHER" id="PTHR30437:SF4">
    <property type="entry name" value="TRANSCRIPTION ELONGATION FACTOR GREA"/>
    <property type="match status" value="1"/>
</dbReference>
<dbReference type="Proteomes" id="UP000282321">
    <property type="component" value="Unassembled WGS sequence"/>
</dbReference>
<dbReference type="InterPro" id="IPR036805">
    <property type="entry name" value="Tscrpt_elong_fac_GreA/B_N_sf"/>
</dbReference>
<reference evidence="9 10" key="1">
    <citation type="submission" date="2018-06" db="EMBL/GenBank/DDBJ databases">
        <title>Extensive metabolic versatility and redundancy in microbially diverse, dynamic hydrothermal sediments.</title>
        <authorList>
            <person name="Dombrowski N."/>
            <person name="Teske A."/>
            <person name="Baker B.J."/>
        </authorList>
    </citation>
    <scope>NUCLEOTIDE SEQUENCE [LARGE SCALE GENOMIC DNA]</scope>
    <source>
        <strain evidence="9">B35_G9</strain>
    </source>
</reference>
<dbReference type="SUPFAM" id="SSF46557">
    <property type="entry name" value="GreA transcript cleavage protein, N-terminal domain"/>
    <property type="match status" value="1"/>
</dbReference>
<dbReference type="InterPro" id="IPR023459">
    <property type="entry name" value="Tscrpt_elong_fac_GreA/B_fam"/>
</dbReference>
<accession>A0A660SB77</accession>